<evidence type="ECO:0000313" key="3">
    <source>
        <dbReference type="Proteomes" id="UP000823941"/>
    </source>
</evidence>
<name>A0ABQ7PZP9_PLUXY</name>
<proteinExistence type="predicted"/>
<keyword evidence="3" id="KW-1185">Reference proteome</keyword>
<gene>
    <name evidence="2" type="ORF">JYU34_018714</name>
</gene>
<evidence type="ECO:0000313" key="2">
    <source>
        <dbReference type="EMBL" id="KAG7297960.1"/>
    </source>
</evidence>
<accession>A0ABQ7PZP9</accession>
<evidence type="ECO:0008006" key="4">
    <source>
        <dbReference type="Google" id="ProtNLM"/>
    </source>
</evidence>
<protein>
    <recommendedName>
        <fullName evidence="4">Secreted protein</fullName>
    </recommendedName>
</protein>
<evidence type="ECO:0000256" key="1">
    <source>
        <dbReference type="SAM" id="SignalP"/>
    </source>
</evidence>
<dbReference type="EMBL" id="JAHIBW010000025">
    <property type="protein sequence ID" value="KAG7297960.1"/>
    <property type="molecule type" value="Genomic_DNA"/>
</dbReference>
<comment type="caution">
    <text evidence="2">The sequence shown here is derived from an EMBL/GenBank/DDBJ whole genome shotgun (WGS) entry which is preliminary data.</text>
</comment>
<sequence>MWHIKLLFYCVTFTVAMCKDFVYEFGQDQIYYFILGKTEGEIVNTTTNVELDPLAPAPDSISYVNVTVSGLSDLDAPNSVTYNDTSYVLTIYYSQFSSIDQPRHYTVQFKGFVPIPIH</sequence>
<feature type="chain" id="PRO_5046064272" description="Secreted protein" evidence="1">
    <location>
        <begin position="19"/>
        <end position="118"/>
    </location>
</feature>
<keyword evidence="1" id="KW-0732">Signal</keyword>
<dbReference type="Proteomes" id="UP000823941">
    <property type="component" value="Chromosome 25"/>
</dbReference>
<reference evidence="2 3" key="1">
    <citation type="submission" date="2021-06" db="EMBL/GenBank/DDBJ databases">
        <title>A haploid diamondback moth (Plutella xylostella L.) genome assembly resolves 31 chromosomes and identifies a diamide resistance mutation.</title>
        <authorList>
            <person name="Ward C.M."/>
            <person name="Perry K.D."/>
            <person name="Baker G."/>
            <person name="Powis K."/>
            <person name="Heckel D.G."/>
            <person name="Baxter S.W."/>
        </authorList>
    </citation>
    <scope>NUCLEOTIDE SEQUENCE [LARGE SCALE GENOMIC DNA]</scope>
    <source>
        <strain evidence="2 3">LV</strain>
        <tissue evidence="2">Single pupa</tissue>
    </source>
</reference>
<feature type="signal peptide" evidence="1">
    <location>
        <begin position="1"/>
        <end position="18"/>
    </location>
</feature>
<organism evidence="2 3">
    <name type="scientific">Plutella xylostella</name>
    <name type="common">Diamondback moth</name>
    <name type="synonym">Plutella maculipennis</name>
    <dbReference type="NCBI Taxonomy" id="51655"/>
    <lineage>
        <taxon>Eukaryota</taxon>
        <taxon>Metazoa</taxon>
        <taxon>Ecdysozoa</taxon>
        <taxon>Arthropoda</taxon>
        <taxon>Hexapoda</taxon>
        <taxon>Insecta</taxon>
        <taxon>Pterygota</taxon>
        <taxon>Neoptera</taxon>
        <taxon>Endopterygota</taxon>
        <taxon>Lepidoptera</taxon>
        <taxon>Glossata</taxon>
        <taxon>Ditrysia</taxon>
        <taxon>Yponomeutoidea</taxon>
        <taxon>Plutellidae</taxon>
        <taxon>Plutella</taxon>
    </lineage>
</organism>